<protein>
    <submittedName>
        <fullName evidence="4">Anti-RNA polymerase sigma 70 factor</fullName>
    </submittedName>
</protein>
<evidence type="ECO:0000256" key="2">
    <source>
        <dbReference type="ARBA" id="ARBA00023163"/>
    </source>
</evidence>
<accession>A0A1Z2SED0</accession>
<name>A0A1Z2SED0_VIBGA</name>
<gene>
    <name evidence="4" type="ORF">BSQ33_07240</name>
</gene>
<dbReference type="Gene3D" id="1.20.120.1370">
    <property type="entry name" value="Regulator of RNA polymerase sigma(70) subunit, domain 4"/>
    <property type="match status" value="1"/>
</dbReference>
<evidence type="ECO:0000256" key="3">
    <source>
        <dbReference type="RuleBase" id="RU004409"/>
    </source>
</evidence>
<evidence type="ECO:0000313" key="5">
    <source>
        <dbReference type="Proteomes" id="UP000196708"/>
    </source>
</evidence>
<organism evidence="4 5">
    <name type="scientific">Vibrio gazogenes</name>
    <dbReference type="NCBI Taxonomy" id="687"/>
    <lineage>
        <taxon>Bacteria</taxon>
        <taxon>Pseudomonadati</taxon>
        <taxon>Pseudomonadota</taxon>
        <taxon>Gammaproteobacteria</taxon>
        <taxon>Vibrionales</taxon>
        <taxon>Vibrionaceae</taxon>
        <taxon>Vibrio</taxon>
    </lineage>
</organism>
<dbReference type="AlphaFoldDB" id="A0A1Z2SED0"/>
<evidence type="ECO:0000313" key="4">
    <source>
        <dbReference type="EMBL" id="ASA55515.1"/>
    </source>
</evidence>
<dbReference type="RefSeq" id="WP_039837818.1">
    <property type="nucleotide sequence ID" value="NZ_CP018835.1"/>
</dbReference>
<reference evidence="4 5" key="1">
    <citation type="submission" date="2016-12" db="EMBL/GenBank/DDBJ databases">
        <authorList>
            <person name="Song W.-J."/>
            <person name="Kurnit D.M."/>
        </authorList>
    </citation>
    <scope>NUCLEOTIDE SEQUENCE [LARGE SCALE GENOMIC DNA]</scope>
    <source>
        <strain evidence="4 5">ATCC 43942</strain>
    </source>
</reference>
<keyword evidence="2 3" id="KW-0804">Transcription</keyword>
<dbReference type="KEGG" id="vga:BSQ33_07240"/>
<dbReference type="Proteomes" id="UP000196708">
    <property type="component" value="Chromosome 1"/>
</dbReference>
<dbReference type="InterPro" id="IPR007448">
    <property type="entry name" value="Sigma70_reg_Rsd_AlgQ"/>
</dbReference>
<proteinExistence type="inferred from homology"/>
<dbReference type="InterPro" id="IPR038309">
    <property type="entry name" value="Rsd/AlgQ_sf"/>
</dbReference>
<dbReference type="OrthoDB" id="5567237at2"/>
<comment type="similarity">
    <text evidence="3">Belongs to the Rsd/AlgQ family.</text>
</comment>
<keyword evidence="1 3" id="KW-0805">Transcription regulation</keyword>
<evidence type="ECO:0000256" key="1">
    <source>
        <dbReference type="ARBA" id="ARBA00023015"/>
    </source>
</evidence>
<dbReference type="PIRSF" id="PIRSF016548">
    <property type="entry name" value="Rsd_AlgQ"/>
    <property type="match status" value="1"/>
</dbReference>
<sequence length="164" mass="18689">MTMLKKFKRIQEQWGGSSDVIDQWLDSRQTLLVKYCKLASLQPCTSKAALSELPSANDIHLFCQKLVDYISTGHFKIYDTVKAKWESTGFTATDEINQTYFSIADTTDPLLNFADKYLDIRDDEHLESFDRDLSHLGETLEARFELEDELIQMIADSLSVPPGA</sequence>
<dbReference type="EMBL" id="CP018835">
    <property type="protein sequence ID" value="ASA55515.1"/>
    <property type="molecule type" value="Genomic_DNA"/>
</dbReference>
<dbReference type="NCBIfam" id="NF008723">
    <property type="entry name" value="PRK11718.1"/>
    <property type="match status" value="1"/>
</dbReference>
<dbReference type="Pfam" id="PF04353">
    <property type="entry name" value="Rsd_AlgQ"/>
    <property type="match status" value="1"/>
</dbReference>
<dbReference type="GO" id="GO:0006355">
    <property type="term" value="P:regulation of DNA-templated transcription"/>
    <property type="evidence" value="ECO:0007669"/>
    <property type="project" value="InterPro"/>
</dbReference>